<comment type="caution">
    <text evidence="9">The sequence shown here is derived from an EMBL/GenBank/DDBJ whole genome shotgun (WGS) entry which is preliminary data.</text>
</comment>
<feature type="domain" description="ABC transmembrane type-1" evidence="8">
    <location>
        <begin position="82"/>
        <end position="293"/>
    </location>
</feature>
<evidence type="ECO:0000256" key="7">
    <source>
        <dbReference type="RuleBase" id="RU363032"/>
    </source>
</evidence>
<keyword evidence="6 7" id="KW-0472">Membrane</keyword>
<keyword evidence="4 7" id="KW-0812">Transmembrane</keyword>
<dbReference type="GO" id="GO:0005886">
    <property type="term" value="C:plasma membrane"/>
    <property type="evidence" value="ECO:0007669"/>
    <property type="project" value="UniProtKB-SubCell"/>
</dbReference>
<dbReference type="PANTHER" id="PTHR30193:SF37">
    <property type="entry name" value="INNER MEMBRANE ABC TRANSPORTER PERMEASE PROTEIN YCJO"/>
    <property type="match status" value="1"/>
</dbReference>
<feature type="transmembrane region" description="Helical" evidence="7">
    <location>
        <begin position="83"/>
        <end position="106"/>
    </location>
</feature>
<keyword evidence="3" id="KW-1003">Cell membrane</keyword>
<proteinExistence type="inferred from homology"/>
<evidence type="ECO:0000313" key="10">
    <source>
        <dbReference type="Proteomes" id="UP000237350"/>
    </source>
</evidence>
<gene>
    <name evidence="9" type="ORF">AU468_04125</name>
</gene>
<evidence type="ECO:0000256" key="2">
    <source>
        <dbReference type="ARBA" id="ARBA00022448"/>
    </source>
</evidence>
<evidence type="ECO:0000313" key="9">
    <source>
        <dbReference type="EMBL" id="POR04069.1"/>
    </source>
</evidence>
<evidence type="ECO:0000256" key="3">
    <source>
        <dbReference type="ARBA" id="ARBA00022475"/>
    </source>
</evidence>
<dbReference type="InterPro" id="IPR000515">
    <property type="entry name" value="MetI-like"/>
</dbReference>
<name>A0A2S4JX10_9SPIO</name>
<dbReference type="InterPro" id="IPR051393">
    <property type="entry name" value="ABC_transporter_permease"/>
</dbReference>
<evidence type="ECO:0000256" key="5">
    <source>
        <dbReference type="ARBA" id="ARBA00022989"/>
    </source>
</evidence>
<dbReference type="SUPFAM" id="SSF161098">
    <property type="entry name" value="MetI-like"/>
    <property type="match status" value="1"/>
</dbReference>
<organism evidence="9 10">
    <name type="scientific">Alkalispirochaeta sphaeroplastigenens</name>
    <dbReference type="NCBI Taxonomy" id="1187066"/>
    <lineage>
        <taxon>Bacteria</taxon>
        <taxon>Pseudomonadati</taxon>
        <taxon>Spirochaetota</taxon>
        <taxon>Spirochaetia</taxon>
        <taxon>Spirochaetales</taxon>
        <taxon>Spirochaetaceae</taxon>
        <taxon>Alkalispirochaeta</taxon>
    </lineage>
</organism>
<keyword evidence="2 7" id="KW-0813">Transport</keyword>
<dbReference type="CDD" id="cd06261">
    <property type="entry name" value="TM_PBP2"/>
    <property type="match status" value="1"/>
</dbReference>
<dbReference type="AlphaFoldDB" id="A0A2S4JX10"/>
<accession>A0A2S4JX10</accession>
<reference evidence="10" key="1">
    <citation type="submission" date="2015-12" db="EMBL/GenBank/DDBJ databases">
        <authorList>
            <person name="Lodha T.D."/>
            <person name="Chintalapati S."/>
            <person name="Chintalapati V.R."/>
            <person name="Sravanthi T."/>
        </authorList>
    </citation>
    <scope>NUCLEOTIDE SEQUENCE [LARGE SCALE GENOMIC DNA]</scope>
    <source>
        <strain evidence="10">JC133</strain>
    </source>
</reference>
<feature type="transmembrane region" description="Helical" evidence="7">
    <location>
        <begin position="270"/>
        <end position="294"/>
    </location>
</feature>
<evidence type="ECO:0000256" key="4">
    <source>
        <dbReference type="ARBA" id="ARBA00022692"/>
    </source>
</evidence>
<comment type="subcellular location">
    <subcellularLocation>
        <location evidence="1 7">Cell membrane</location>
        <topology evidence="1 7">Multi-pass membrane protein</topology>
    </subcellularLocation>
</comment>
<dbReference type="PROSITE" id="PS50928">
    <property type="entry name" value="ABC_TM1"/>
    <property type="match status" value="1"/>
</dbReference>
<feature type="transmembrane region" description="Helical" evidence="7">
    <location>
        <begin position="126"/>
        <end position="154"/>
    </location>
</feature>
<dbReference type="Gene3D" id="1.10.3720.10">
    <property type="entry name" value="MetI-like"/>
    <property type="match status" value="1"/>
</dbReference>
<dbReference type="InterPro" id="IPR035906">
    <property type="entry name" value="MetI-like_sf"/>
</dbReference>
<feature type="transmembrane region" description="Helical" evidence="7">
    <location>
        <begin position="20"/>
        <end position="44"/>
    </location>
</feature>
<dbReference type="EMBL" id="LPWH01000050">
    <property type="protein sequence ID" value="POR04069.1"/>
    <property type="molecule type" value="Genomic_DNA"/>
</dbReference>
<feature type="transmembrane region" description="Helical" evidence="7">
    <location>
        <begin position="166"/>
        <end position="189"/>
    </location>
</feature>
<evidence type="ECO:0000259" key="8">
    <source>
        <dbReference type="PROSITE" id="PS50928"/>
    </source>
</evidence>
<dbReference type="GO" id="GO:0055085">
    <property type="term" value="P:transmembrane transport"/>
    <property type="evidence" value="ECO:0007669"/>
    <property type="project" value="InterPro"/>
</dbReference>
<keyword evidence="5 7" id="KW-1133">Transmembrane helix</keyword>
<evidence type="ECO:0000256" key="6">
    <source>
        <dbReference type="ARBA" id="ARBA00023136"/>
    </source>
</evidence>
<comment type="similarity">
    <text evidence="7">Belongs to the binding-protein-dependent transport system permease family.</text>
</comment>
<dbReference type="Pfam" id="PF00528">
    <property type="entry name" value="BPD_transp_1"/>
    <property type="match status" value="1"/>
</dbReference>
<dbReference type="Proteomes" id="UP000237350">
    <property type="component" value="Unassembled WGS sequence"/>
</dbReference>
<sequence>MSKIFPARTQRKPSRAWFWFLLPSALIMLIFYFLPVVLTVLISLTNMSTITGLDGWSWTGLSNYRRILGYPDTIRKFWLTLRYVLFTLVFFNVGMALVISLITTHIPKKAGAFFRAVWLLPRITPVVVYAFMWQIMAAAPPHGIITSMILAPLGGSTTNLIPQHPFLFIVLMNGFVGASFGMIIFTSAIESIRKDIMVSSLVDGASILQRIRYIILPQLKWPMLFVTTYQTLSLLTSYEHILVLTGGNFNTEVWALWSFNLALNSYYGNFQYAMGAAITTMLVMVGLVFSLVYMRYFRFDDLVQEPKIDVL</sequence>
<protein>
    <submittedName>
        <fullName evidence="9">ABC transporter permease</fullName>
    </submittedName>
</protein>
<keyword evidence="10" id="KW-1185">Reference proteome</keyword>
<evidence type="ECO:0000256" key="1">
    <source>
        <dbReference type="ARBA" id="ARBA00004651"/>
    </source>
</evidence>
<dbReference type="PANTHER" id="PTHR30193">
    <property type="entry name" value="ABC TRANSPORTER PERMEASE PROTEIN"/>
    <property type="match status" value="1"/>
</dbReference>